<gene>
    <name evidence="2" type="ORF">LMG32289_05477</name>
</gene>
<accession>A0ABN7ZF36</accession>
<keyword evidence="3" id="KW-1185">Reference proteome</keyword>
<dbReference type="Proteomes" id="UP000706525">
    <property type="component" value="Unassembled WGS sequence"/>
</dbReference>
<feature type="transmembrane region" description="Helical" evidence="1">
    <location>
        <begin position="149"/>
        <end position="169"/>
    </location>
</feature>
<feature type="transmembrane region" description="Helical" evidence="1">
    <location>
        <begin position="175"/>
        <end position="195"/>
    </location>
</feature>
<evidence type="ECO:0000256" key="1">
    <source>
        <dbReference type="SAM" id="Phobius"/>
    </source>
</evidence>
<keyword evidence="1" id="KW-1133">Transmembrane helix</keyword>
<protein>
    <recommendedName>
        <fullName evidence="4">DUF2335 domain-containing protein</fullName>
    </recommendedName>
</protein>
<keyword evidence="1" id="KW-0472">Membrane</keyword>
<evidence type="ECO:0000313" key="2">
    <source>
        <dbReference type="EMBL" id="CAG9183978.1"/>
    </source>
</evidence>
<sequence length="199" mass="21532">MGLRIACIVFPDGAQMYTLYSTVADQCDRELLPLARYEAAWLTHAQTSEDIQHRWAVLRQRQMGPPGATSPMETPVPNDAEPVQVTVPGYDDAGWPSRAMRQARTIVGPTSADEVRHARDREHERASDRLWAEALSAHKQGTRRRAARATAWAGLAMGALAMGAALQAGDAIPTVGRLGVALGALGVAGAAWCLLRRVR</sequence>
<dbReference type="RefSeq" id="WP_223994103.1">
    <property type="nucleotide sequence ID" value="NZ_CAJZAG010000012.1"/>
</dbReference>
<evidence type="ECO:0000313" key="3">
    <source>
        <dbReference type="Proteomes" id="UP000706525"/>
    </source>
</evidence>
<reference evidence="2 3" key="1">
    <citation type="submission" date="2021-08" db="EMBL/GenBank/DDBJ databases">
        <authorList>
            <person name="Peeters C."/>
        </authorList>
    </citation>
    <scope>NUCLEOTIDE SEQUENCE [LARGE SCALE GENOMIC DNA]</scope>
    <source>
        <strain evidence="2 3">LMG 32289</strain>
    </source>
</reference>
<proteinExistence type="predicted"/>
<organism evidence="2 3">
    <name type="scientific">Cupriavidus pampae</name>
    <dbReference type="NCBI Taxonomy" id="659251"/>
    <lineage>
        <taxon>Bacteria</taxon>
        <taxon>Pseudomonadati</taxon>
        <taxon>Pseudomonadota</taxon>
        <taxon>Betaproteobacteria</taxon>
        <taxon>Burkholderiales</taxon>
        <taxon>Burkholderiaceae</taxon>
        <taxon>Cupriavidus</taxon>
    </lineage>
</organism>
<dbReference type="EMBL" id="CAJZAG010000012">
    <property type="protein sequence ID" value="CAG9183978.1"/>
    <property type="molecule type" value="Genomic_DNA"/>
</dbReference>
<name>A0ABN7ZF36_9BURK</name>
<keyword evidence="1" id="KW-0812">Transmembrane</keyword>
<evidence type="ECO:0008006" key="4">
    <source>
        <dbReference type="Google" id="ProtNLM"/>
    </source>
</evidence>
<comment type="caution">
    <text evidence="2">The sequence shown here is derived from an EMBL/GenBank/DDBJ whole genome shotgun (WGS) entry which is preliminary data.</text>
</comment>